<dbReference type="PANTHER" id="PTHR20916:SF18">
    <property type="entry name" value="IPT_TIG DOMAIN-CONTAINING PROTEIN"/>
    <property type="match status" value="1"/>
</dbReference>
<feature type="compositionally biased region" description="Low complexity" evidence="2">
    <location>
        <begin position="238"/>
        <end position="257"/>
    </location>
</feature>
<proteinExistence type="predicted"/>
<feature type="region of interest" description="Disordered" evidence="2">
    <location>
        <begin position="1193"/>
        <end position="1281"/>
    </location>
</feature>
<feature type="compositionally biased region" description="Low complexity" evidence="2">
    <location>
        <begin position="265"/>
        <end position="287"/>
    </location>
</feature>
<dbReference type="InterPro" id="IPR001005">
    <property type="entry name" value="SANT/Myb"/>
</dbReference>
<sequence length="1691" mass="195465">MADSTHVIEYHEYEEEVNEGEEVVETSYMCGECFLLFPTTEHFNEHQCHITNVQENTEHEQQEQITTSTSCISTTNTASERWHTTTGELQHITTGETELTTTTGELQHTVTGETELTTTTGESQHTVTGEAELTTTTGELQHTVTGEAELTTTTGESQHTVTGEAELTTTTGELQHTVTGEAELTTTTGESQHTVTGEAELTTTTGELQHTTTTGELQHTTTTGEAQRTTTGESQHITTTGEAQHTTTTGEAQLTTTRKSLLTVTGESQHTTTTGESQHTTTTGETEAAMEEAVASILGERMKRNTTTTTTTNSNTTTTTTTTTTYANPRPLTLPTTTTIIGEDNNNTTSTPQFNINNNNTTSTLQFNVNNNNNNSNMQVEGVEIPSTNLYVYDNASYLHKLMKDNTFGRRVRHDAPYTHRLGPWDNKSSRLLIQLLNEYPKAYFILDKEMKRTEAWEIIRLRLSEAGYQFTVLQIRMRWRELCKKYRTTVNHNDLHNTRKTCQYFDDLNNLFGVWDKNGTLLLIRQLDTNCRKGLGQNGGTRMRIRVWEHIRQVLAAHGYQYTADQVQGRWSNLVTLYQHMIEHNSKPHNEHITIAFKEHIQRVFVYVPERNSKWMKIMEKRGKTPKAVTKRWTLPLERILLAGYQERVYRFNNEIINNNELWQEIVKKLEDEADYQTTVDKVRSRFHELAKQFSNTEQHNTQPGTIRRECRHHHTISQIYSVYNYWPHDKSTIKMENSNAIRMRQVNAQLGWTDDESRMLLQLYPQVLVGHLSSGDHQPIEELWLQLAKAFMSTQHEKKQCYELEEHLWLLRRGHHNTNPFPFTAEMQLVEETETTLGFTDTQQQQQQIIHNTNTNTTTDIGTTGRHQLLPYWGHTAAHTLLDLVLHFRQEGIRNTALFEMISRNMDTFGYKYSGEECRTYYTLLRQLYTNRLRTIKRKKELIKPFPYMEKMAEIDGIHSQHKFTETDEKRQLILKLVQERIEGPEERMERPTPTGGKMEEEEEEEEEREGERETFLNWITKLKMTVKSAGINPPPPVKVLAQILLSILRNASDVEEPDCVLNYLASHVKLLTSMAEQGGCCLLYHPPVSTNKAKKIHMKTLSQKYSSVQWTENNLRILLNTVKEWRIKCHDELEFEHLLTNAESMLWKDVTQTLNKQQHKRLNTHKCHHCFNQLCGEYRNAMMTLNTRSDSQQQHNNNNNNAASDSQQQQHHNNNNTAASDSQQQHHNNNNTAASDSQQQHHNNNNTAASDSQQQHHNNNNTAASDSQQQHHNNNTATTTVPCQDIVDIILSPFVCHQAQMDFRDEWWTSEEEEEETDTQEETGNWTREETINLLFTVREFWPNLSKTDWQMVSDYLASCGYQRHDHECEERFGRLYENYESANNNNNNNNKKIPPPPPPYYFKIHTLFTSCHYHRIQPIIEISDTREEKTENDATDDAARKAVVINGLRQLKGHHCHTLPRLPLLTALAKYVNEYLTTTTTAYTPMFTPLMVWQLMIDLHQTHMESRENGEAVLPDLDLGELWEYHHSPLVAFGLHAQSYPDWQKVSEWSVEEVYILLESIITLQLKTPSHNNNNNNNNTFQNSQNTDNIILLSNIASNASRTLKEQGYTKTPSQCQDHYYEEEEEEMEEEEMEVEEEMEEEEMEEEMEEMVIPYWILATYTHIQAAPPRILVYSSCYRQPVTLRAD</sequence>
<evidence type="ECO:0000256" key="2">
    <source>
        <dbReference type="SAM" id="MobiDB-lite"/>
    </source>
</evidence>
<feature type="region of interest" description="Disordered" evidence="2">
    <location>
        <begin position="986"/>
        <end position="1015"/>
    </location>
</feature>
<dbReference type="PROSITE" id="PS50090">
    <property type="entry name" value="MYB_LIKE"/>
    <property type="match status" value="1"/>
</dbReference>
<feature type="compositionally biased region" description="Low complexity" evidence="2">
    <location>
        <begin position="1271"/>
        <end position="1281"/>
    </location>
</feature>
<feature type="compositionally biased region" description="Acidic residues" evidence="2">
    <location>
        <begin position="1002"/>
        <end position="1011"/>
    </location>
</feature>
<feature type="region of interest" description="Disordered" evidence="2">
    <location>
        <begin position="307"/>
        <end position="333"/>
    </location>
</feature>
<accession>A0AAE1TWD4</accession>
<dbReference type="Proteomes" id="UP001292094">
    <property type="component" value="Unassembled WGS sequence"/>
</dbReference>
<dbReference type="Gene3D" id="1.10.10.60">
    <property type="entry name" value="Homeodomain-like"/>
    <property type="match status" value="3"/>
</dbReference>
<feature type="domain" description="Myb-like" evidence="3">
    <location>
        <begin position="1321"/>
        <end position="1380"/>
    </location>
</feature>
<evidence type="ECO:0000313" key="4">
    <source>
        <dbReference type="EMBL" id="KAK4297574.1"/>
    </source>
</evidence>
<evidence type="ECO:0000259" key="3">
    <source>
        <dbReference type="PROSITE" id="PS50090"/>
    </source>
</evidence>
<dbReference type="Pfam" id="PF13837">
    <property type="entry name" value="Myb_DNA-bind_4"/>
    <property type="match status" value="4"/>
</dbReference>
<reference evidence="4" key="1">
    <citation type="submission" date="2023-11" db="EMBL/GenBank/DDBJ databases">
        <title>Genome assemblies of two species of porcelain crab, Petrolisthes cinctipes and Petrolisthes manimaculis (Anomura: Porcellanidae).</title>
        <authorList>
            <person name="Angst P."/>
        </authorList>
    </citation>
    <scope>NUCLEOTIDE SEQUENCE</scope>
    <source>
        <strain evidence="4">PB745_02</strain>
        <tissue evidence="4">Gill</tissue>
    </source>
</reference>
<keyword evidence="5" id="KW-1185">Reference proteome</keyword>
<feature type="compositionally biased region" description="Low complexity" evidence="2">
    <location>
        <begin position="1193"/>
        <end position="1219"/>
    </location>
</feature>
<feature type="compositionally biased region" description="Low complexity" evidence="2">
    <location>
        <begin position="203"/>
        <end position="231"/>
    </location>
</feature>
<protein>
    <recommendedName>
        <fullName evidence="3">Myb-like domain-containing protein</fullName>
    </recommendedName>
</protein>
<comment type="caution">
    <text evidence="4">The sequence shown here is derived from an EMBL/GenBank/DDBJ whole genome shotgun (WGS) entry which is preliminary data.</text>
</comment>
<name>A0AAE1TWD4_9EUCA</name>
<feature type="coiled-coil region" evidence="1">
    <location>
        <begin position="1625"/>
        <end position="1654"/>
    </location>
</feature>
<gene>
    <name evidence="4" type="ORF">Pmani_030027</name>
</gene>
<evidence type="ECO:0000256" key="1">
    <source>
        <dbReference type="SAM" id="Coils"/>
    </source>
</evidence>
<organism evidence="4 5">
    <name type="scientific">Petrolisthes manimaculis</name>
    <dbReference type="NCBI Taxonomy" id="1843537"/>
    <lineage>
        <taxon>Eukaryota</taxon>
        <taxon>Metazoa</taxon>
        <taxon>Ecdysozoa</taxon>
        <taxon>Arthropoda</taxon>
        <taxon>Crustacea</taxon>
        <taxon>Multicrustacea</taxon>
        <taxon>Malacostraca</taxon>
        <taxon>Eumalacostraca</taxon>
        <taxon>Eucarida</taxon>
        <taxon>Decapoda</taxon>
        <taxon>Pleocyemata</taxon>
        <taxon>Anomura</taxon>
        <taxon>Galatheoidea</taxon>
        <taxon>Porcellanidae</taxon>
        <taxon>Petrolisthes</taxon>
    </lineage>
</organism>
<feature type="region of interest" description="Disordered" evidence="2">
    <location>
        <begin position="203"/>
        <end position="288"/>
    </location>
</feature>
<keyword evidence="1" id="KW-0175">Coiled coil</keyword>
<dbReference type="InterPro" id="IPR044822">
    <property type="entry name" value="Myb_DNA-bind_4"/>
</dbReference>
<dbReference type="SMART" id="SM00717">
    <property type="entry name" value="SANT"/>
    <property type="match status" value="3"/>
</dbReference>
<dbReference type="PANTHER" id="PTHR20916">
    <property type="entry name" value="CYSTEINE AND GLYCINE-RICH PROTEIN 2 BINDING PROTEIN"/>
    <property type="match status" value="1"/>
</dbReference>
<evidence type="ECO:0000313" key="5">
    <source>
        <dbReference type="Proteomes" id="UP001292094"/>
    </source>
</evidence>
<dbReference type="EMBL" id="JAWZYT010003611">
    <property type="protein sequence ID" value="KAK4297574.1"/>
    <property type="molecule type" value="Genomic_DNA"/>
</dbReference>